<protein>
    <submittedName>
        <fullName evidence="1">Uncharacterized protein</fullName>
    </submittedName>
</protein>
<dbReference type="RefSeq" id="WP_320003268.1">
    <property type="nucleotide sequence ID" value="NZ_JAUHJS010000002.1"/>
</dbReference>
<reference evidence="1" key="1">
    <citation type="submission" date="2023-06" db="EMBL/GenBank/DDBJ databases">
        <title>Cytophagales bacterium Strain LB-30, isolated from soil.</title>
        <authorList>
            <person name="Liu B."/>
        </authorList>
    </citation>
    <scope>NUCLEOTIDE SEQUENCE</scope>
    <source>
        <strain evidence="1">LB-30</strain>
    </source>
</reference>
<dbReference type="Proteomes" id="UP001168552">
    <property type="component" value="Unassembled WGS sequence"/>
</dbReference>
<accession>A0ABT8F3E8</accession>
<evidence type="ECO:0000313" key="1">
    <source>
        <dbReference type="EMBL" id="MDN4164741.1"/>
    </source>
</evidence>
<name>A0ABT8F3E8_9BACT</name>
<keyword evidence="2" id="KW-1185">Reference proteome</keyword>
<organism evidence="1 2">
    <name type="scientific">Shiella aurantiaca</name>
    <dbReference type="NCBI Taxonomy" id="3058365"/>
    <lineage>
        <taxon>Bacteria</taxon>
        <taxon>Pseudomonadati</taxon>
        <taxon>Bacteroidota</taxon>
        <taxon>Cytophagia</taxon>
        <taxon>Cytophagales</taxon>
        <taxon>Shiellaceae</taxon>
        <taxon>Shiella</taxon>
    </lineage>
</organism>
<comment type="caution">
    <text evidence="1">The sequence shown here is derived from an EMBL/GenBank/DDBJ whole genome shotgun (WGS) entry which is preliminary data.</text>
</comment>
<gene>
    <name evidence="1" type="ORF">QWY31_04465</name>
</gene>
<evidence type="ECO:0000313" key="2">
    <source>
        <dbReference type="Proteomes" id="UP001168552"/>
    </source>
</evidence>
<proteinExistence type="predicted"/>
<dbReference type="EMBL" id="JAUHJS010000002">
    <property type="protein sequence ID" value="MDN4164741.1"/>
    <property type="molecule type" value="Genomic_DNA"/>
</dbReference>
<sequence length="78" mass="8723">MKKNRRYRTDFLFPTPSFLLGAGSVFNVAGKYFEFNTSSSSSEADLKAIMSDWGIVGQDIRNAKDKIAADLKVLTEQK</sequence>